<proteinExistence type="predicted"/>
<comment type="caution">
    <text evidence="1">The sequence shown here is derived from an EMBL/GenBank/DDBJ whole genome shotgun (WGS) entry which is preliminary data.</text>
</comment>
<evidence type="ECO:0000313" key="2">
    <source>
        <dbReference type="Proteomes" id="UP000016625"/>
    </source>
</evidence>
<protein>
    <submittedName>
        <fullName evidence="1">Uncharacterized protein</fullName>
    </submittedName>
</protein>
<sequence>MSLGLLNLKFILVRKAKFSPKFNYIDFIFFKNLSVVVKKFLSDRAYWI</sequence>
<gene>
    <name evidence="1" type="ORF">UNSW2_146</name>
</gene>
<dbReference type="Proteomes" id="UP000016625">
    <property type="component" value="Unassembled WGS sequence"/>
</dbReference>
<name>U2FP82_9BACT</name>
<accession>U2FP82</accession>
<reference evidence="1 2" key="1">
    <citation type="journal article" date="2013" name="BMC Genomics">
        <title>Comparative genomics of Campylobacter concisus isolates reveals genetic diversity and provides insights into disease association.</title>
        <authorList>
            <person name="Deshpande N.P."/>
            <person name="Kaakoush N.O."/>
            <person name="Wilkins M.R."/>
            <person name="Mitchell H.M."/>
        </authorList>
    </citation>
    <scope>NUCLEOTIDE SEQUENCE [LARGE SCALE GENOMIC DNA]</scope>
    <source>
        <strain evidence="1 2">UNSW2</strain>
    </source>
</reference>
<dbReference type="PATRIC" id="fig|1242965.3.peg.440"/>
<dbReference type="AlphaFoldDB" id="U2FP82"/>
<organism evidence="1 2">
    <name type="scientific">Campylobacter concisus UNSW2</name>
    <dbReference type="NCBI Taxonomy" id="1242965"/>
    <lineage>
        <taxon>Bacteria</taxon>
        <taxon>Pseudomonadati</taxon>
        <taxon>Campylobacterota</taxon>
        <taxon>Epsilonproteobacteria</taxon>
        <taxon>Campylobacterales</taxon>
        <taxon>Campylobacteraceae</taxon>
        <taxon>Campylobacter</taxon>
    </lineage>
</organism>
<evidence type="ECO:0000313" key="1">
    <source>
        <dbReference type="EMBL" id="ERJ32517.1"/>
    </source>
</evidence>
<dbReference type="EMBL" id="ANNJ01000003">
    <property type="protein sequence ID" value="ERJ32517.1"/>
    <property type="molecule type" value="Genomic_DNA"/>
</dbReference>